<feature type="compositionally biased region" description="Polar residues" evidence="2">
    <location>
        <begin position="211"/>
        <end position="224"/>
    </location>
</feature>
<dbReference type="Pfam" id="PF07261">
    <property type="entry name" value="DnaB_2"/>
    <property type="match status" value="1"/>
</dbReference>
<evidence type="ECO:0000259" key="3">
    <source>
        <dbReference type="Pfam" id="PF07261"/>
    </source>
</evidence>
<dbReference type="PANTHER" id="PTHR37293">
    <property type="entry name" value="PHAGE REPLICATION PROTEIN-RELATED"/>
    <property type="match status" value="1"/>
</dbReference>
<protein>
    <submittedName>
        <fullName evidence="5">Chromosome replication initiation protein</fullName>
    </submittedName>
</protein>
<dbReference type="PATRIC" id="fig|1335616.4.peg.349"/>
<evidence type="ECO:0000313" key="6">
    <source>
        <dbReference type="Proteomes" id="UP000032279"/>
    </source>
</evidence>
<gene>
    <name evidence="5" type="primary">dnaD</name>
    <name evidence="5" type="ORF">WDC_0349</name>
</gene>
<dbReference type="RefSeq" id="WP_082040889.1">
    <property type="nucleotide sequence ID" value="NZ_AWTT01000005.1"/>
</dbReference>
<organism evidence="5 6">
    <name type="scientific">Paucilactobacillus wasatchensis</name>
    <dbReference type="NCBI Taxonomy" id="1335616"/>
    <lineage>
        <taxon>Bacteria</taxon>
        <taxon>Bacillati</taxon>
        <taxon>Bacillota</taxon>
        <taxon>Bacilli</taxon>
        <taxon>Lactobacillales</taxon>
        <taxon>Lactobacillaceae</taxon>
        <taxon>Paucilactobacillus</taxon>
    </lineage>
</organism>
<feature type="domain" description="DnaD N-terminal" evidence="4">
    <location>
        <begin position="20"/>
        <end position="116"/>
    </location>
</feature>
<comment type="caution">
    <text evidence="5">The sequence shown here is derived from an EMBL/GenBank/DDBJ whole genome shotgun (WGS) entry which is preliminary data.</text>
</comment>
<feature type="region of interest" description="Disordered" evidence="2">
    <location>
        <begin position="198"/>
        <end position="237"/>
    </location>
</feature>
<reference evidence="5 6" key="1">
    <citation type="submission" date="2013-08" db="EMBL/GenBank/DDBJ databases">
        <title>Lactobacillus wasatchii sp. WDC04, a late gas producing bacteria isolated from aged chedder cheese.</title>
        <authorList>
            <person name="Oberg C.J."/>
            <person name="Culumber M."/>
            <person name="McMahon D.J."/>
            <person name="Broadbent J.R."/>
            <person name="Oberg T.S."/>
            <person name="Ortaki F."/>
        </authorList>
    </citation>
    <scope>NUCLEOTIDE SEQUENCE [LARGE SCALE GENOMIC DNA]</scope>
    <source>
        <strain evidence="5 6">WDC04</strain>
    </source>
</reference>
<evidence type="ECO:0000256" key="2">
    <source>
        <dbReference type="SAM" id="MobiDB-lite"/>
    </source>
</evidence>
<dbReference type="InterPro" id="IPR053162">
    <property type="entry name" value="DnaD"/>
</dbReference>
<comment type="similarity">
    <text evidence="1">Belongs to the DnaB/DnaD family.</text>
</comment>
<proteinExistence type="inferred from homology"/>
<dbReference type="NCBIfam" id="TIGR01446">
    <property type="entry name" value="DnaD_dom"/>
    <property type="match status" value="1"/>
</dbReference>
<dbReference type="InterPro" id="IPR053843">
    <property type="entry name" value="DnaD_N"/>
</dbReference>
<sequence length="237" mass="27544">MEKNEANFMNDYISAGQTVISNLLLHHYRQLGMTTAQLMVFLQLKSYIDRGMVSPDISLVAQNLGTEPTQVYELMHQMIEQKLMTHKTQSDENGKQSDYYDFSVLLEKLVQLDQQQMTSSKTATKTNQRSDVFDKIEVEFGRPLSPIELETVSKWIDEDNYSAELILIALQEAVLNQVWNLKYMDRILRSWEKQHISTPQQIDQQRKNRTKQQGNSNQQRQTKPSGPEIPLFKISDE</sequence>
<dbReference type="Gene3D" id="1.10.10.10">
    <property type="entry name" value="Winged helix-like DNA-binding domain superfamily/Winged helix DNA-binding domain"/>
    <property type="match status" value="1"/>
</dbReference>
<dbReference type="InterPro" id="IPR006343">
    <property type="entry name" value="DnaB/C_C"/>
</dbReference>
<dbReference type="Proteomes" id="UP000032279">
    <property type="component" value="Unassembled WGS sequence"/>
</dbReference>
<evidence type="ECO:0000313" key="5">
    <source>
        <dbReference type="EMBL" id="KIS04010.1"/>
    </source>
</evidence>
<dbReference type="STRING" id="1335616.WDC_0349"/>
<dbReference type="EMBL" id="AWTT01000005">
    <property type="protein sequence ID" value="KIS04010.1"/>
    <property type="molecule type" value="Genomic_DNA"/>
</dbReference>
<dbReference type="InterPro" id="IPR034829">
    <property type="entry name" value="DnaD-like_sf"/>
</dbReference>
<dbReference type="Pfam" id="PF21984">
    <property type="entry name" value="DnaD_N"/>
    <property type="match status" value="1"/>
</dbReference>
<dbReference type="PANTHER" id="PTHR37293:SF6">
    <property type="entry name" value="DNA REPLICATION PROTEIN DNAD"/>
    <property type="match status" value="1"/>
</dbReference>
<accession>A0A0D1A856</accession>
<dbReference type="AlphaFoldDB" id="A0A0D1A856"/>
<keyword evidence="6" id="KW-1185">Reference proteome</keyword>
<dbReference type="SUPFAM" id="SSF158499">
    <property type="entry name" value="DnaD domain-like"/>
    <property type="match status" value="1"/>
</dbReference>
<evidence type="ECO:0000256" key="1">
    <source>
        <dbReference type="ARBA" id="ARBA00093462"/>
    </source>
</evidence>
<dbReference type="InterPro" id="IPR036388">
    <property type="entry name" value="WH-like_DNA-bd_sf"/>
</dbReference>
<dbReference type="Gene3D" id="1.10.10.630">
    <property type="entry name" value="DnaD domain-like"/>
    <property type="match status" value="1"/>
</dbReference>
<name>A0A0D1A856_9LACO</name>
<feature type="domain" description="DnaB/C C-terminal" evidence="3">
    <location>
        <begin position="133"/>
        <end position="205"/>
    </location>
</feature>
<dbReference type="OrthoDB" id="9770238at2"/>
<evidence type="ECO:0000259" key="4">
    <source>
        <dbReference type="Pfam" id="PF21984"/>
    </source>
</evidence>